<sequence>MDITPYIDSLRRDLVAAAEAAGPEARETAERLTYALDPAARLAMMEAVSQAAAEITAELPTGNVDVRLRGRDLEFGITLPELTEPVPPTPPAPPTPPTPPAPPAPPEPEGDDALARVTLRIPESLKAKAEEAAADAGQSLNTWLVGAVRAATRENAVNVDVDLSAIPHIVSEAMSSLDPFRGSNRGRSDRRMTGWL</sequence>
<organism evidence="2 3">
    <name type="scientific">Nocardioides luteus</name>
    <dbReference type="NCBI Taxonomy" id="1844"/>
    <lineage>
        <taxon>Bacteria</taxon>
        <taxon>Bacillati</taxon>
        <taxon>Actinomycetota</taxon>
        <taxon>Actinomycetes</taxon>
        <taxon>Propionibacteriales</taxon>
        <taxon>Nocardioidaceae</taxon>
        <taxon>Nocardioides</taxon>
    </lineage>
</organism>
<dbReference type="AlphaFoldDB" id="A0A1J4MZA8"/>
<dbReference type="EMBL" id="JZDQ02000035">
    <property type="protein sequence ID" value="OIJ24669.1"/>
    <property type="molecule type" value="Genomic_DNA"/>
</dbReference>
<comment type="caution">
    <text evidence="2">The sequence shown here is derived from an EMBL/GenBank/DDBJ whole genome shotgun (WGS) entry which is preliminary data.</text>
</comment>
<dbReference type="OrthoDB" id="5193907at2"/>
<gene>
    <name evidence="2" type="ORF">UG56_021905</name>
</gene>
<evidence type="ECO:0000313" key="3">
    <source>
        <dbReference type="Proteomes" id="UP000033772"/>
    </source>
</evidence>
<dbReference type="SUPFAM" id="SSF47598">
    <property type="entry name" value="Ribbon-helix-helix"/>
    <property type="match status" value="1"/>
</dbReference>
<feature type="compositionally biased region" description="Pro residues" evidence="1">
    <location>
        <begin position="85"/>
        <end position="107"/>
    </location>
</feature>
<dbReference type="RefSeq" id="WP_071327252.1">
    <property type="nucleotide sequence ID" value="NZ_JZDQ02000035.1"/>
</dbReference>
<dbReference type="InterPro" id="IPR010985">
    <property type="entry name" value="Ribbon_hlx_hlx"/>
</dbReference>
<reference evidence="2" key="1">
    <citation type="submission" date="2016-10" db="EMBL/GenBank/DDBJ databases">
        <title>Draft Genome Sequence of Nocardioides luteus Strain BAFB, an Alkane-Degrading Bacterium Isolated from JP-7 Polluted Soil.</title>
        <authorList>
            <person name="Brown L."/>
            <person name="Ruiz O.N."/>
            <person name="Gunasekera T."/>
        </authorList>
    </citation>
    <scope>NUCLEOTIDE SEQUENCE [LARGE SCALE GENOMIC DNA]</scope>
    <source>
        <strain evidence="2">BAFB</strain>
    </source>
</reference>
<dbReference type="GO" id="GO:0006355">
    <property type="term" value="P:regulation of DNA-templated transcription"/>
    <property type="evidence" value="ECO:0007669"/>
    <property type="project" value="InterPro"/>
</dbReference>
<dbReference type="Gene3D" id="1.10.1220.10">
    <property type="entry name" value="Met repressor-like"/>
    <property type="match status" value="1"/>
</dbReference>
<proteinExistence type="predicted"/>
<evidence type="ECO:0000313" key="2">
    <source>
        <dbReference type="EMBL" id="OIJ24669.1"/>
    </source>
</evidence>
<name>A0A1J4MZA8_9ACTN</name>
<dbReference type="Pfam" id="PF05534">
    <property type="entry name" value="HicB"/>
    <property type="match status" value="1"/>
</dbReference>
<keyword evidence="3" id="KW-1185">Reference proteome</keyword>
<feature type="region of interest" description="Disordered" evidence="1">
    <location>
        <begin position="79"/>
        <end position="111"/>
    </location>
</feature>
<dbReference type="STRING" id="1844.UG56_021905"/>
<protein>
    <submittedName>
        <fullName evidence="2">Pilus assembly protein HicB</fullName>
    </submittedName>
</protein>
<dbReference type="InterPro" id="IPR013321">
    <property type="entry name" value="Arc_rbn_hlx_hlx"/>
</dbReference>
<accession>A0A1J4MZA8</accession>
<evidence type="ECO:0000256" key="1">
    <source>
        <dbReference type="SAM" id="MobiDB-lite"/>
    </source>
</evidence>
<dbReference type="InterPro" id="IPR008651">
    <property type="entry name" value="Uncharacterised_HicB"/>
</dbReference>
<dbReference type="Proteomes" id="UP000033772">
    <property type="component" value="Unassembled WGS sequence"/>
</dbReference>